<comment type="caution">
    <text evidence="2">The sequence shown here is derived from an EMBL/GenBank/DDBJ whole genome shotgun (WGS) entry which is preliminary data.</text>
</comment>
<evidence type="ECO:0000313" key="3">
    <source>
        <dbReference type="Proteomes" id="UP000229176"/>
    </source>
</evidence>
<reference evidence="2 3" key="1">
    <citation type="submission" date="2017-09" db="EMBL/GenBank/DDBJ databases">
        <title>Depth-based differentiation of microbial function through sediment-hosted aquifers and enrichment of novel symbionts in the deep terrestrial subsurface.</title>
        <authorList>
            <person name="Probst A.J."/>
            <person name="Ladd B."/>
            <person name="Jarett J.K."/>
            <person name="Geller-Mcgrath D.E."/>
            <person name="Sieber C.M."/>
            <person name="Emerson J.B."/>
            <person name="Anantharaman K."/>
            <person name="Thomas B.C."/>
            <person name="Malmstrom R."/>
            <person name="Stieglmeier M."/>
            <person name="Klingl A."/>
            <person name="Woyke T."/>
            <person name="Ryan C.M."/>
            <person name="Banfield J.F."/>
        </authorList>
    </citation>
    <scope>NUCLEOTIDE SEQUENCE [LARGE SCALE GENOMIC DNA]</scope>
    <source>
        <strain evidence="2">CG22_combo_CG10-13_8_21_14_all_32_8</strain>
    </source>
</reference>
<sequence>MCKGCCSKGSCALTWITKILVIIGGINWGLIGLGMFLGSVEGWNVVNMVLGFSPVLEGIVYVLVGVAAIMFIFECKCSKCEVNASVDTSVNTGGNM</sequence>
<dbReference type="PANTHER" id="PTHR37304:SF1">
    <property type="entry name" value="MEMBRANE PROTEIN"/>
    <property type="match status" value="1"/>
</dbReference>
<feature type="transmembrane region" description="Helical" evidence="1">
    <location>
        <begin position="49"/>
        <end position="73"/>
    </location>
</feature>
<name>A0A2H0CG96_9BACT</name>
<dbReference type="Pfam" id="PF04070">
    <property type="entry name" value="DUF378"/>
    <property type="match status" value="1"/>
</dbReference>
<protein>
    <recommendedName>
        <fullName evidence="4">DUF378 domain-containing protein</fullName>
    </recommendedName>
</protein>
<dbReference type="PANTHER" id="PTHR37304">
    <property type="entry name" value="MEMBRANE PROTEIN-RELATED"/>
    <property type="match status" value="1"/>
</dbReference>
<keyword evidence="1" id="KW-1133">Transmembrane helix</keyword>
<proteinExistence type="predicted"/>
<organism evidence="2 3">
    <name type="scientific">Candidatus Nomurabacteria bacterium CG22_combo_CG10-13_8_21_14_all_32_8</name>
    <dbReference type="NCBI Taxonomy" id="1974732"/>
    <lineage>
        <taxon>Bacteria</taxon>
        <taxon>Candidatus Nomuraibacteriota</taxon>
    </lineage>
</organism>
<keyword evidence="1" id="KW-0812">Transmembrane</keyword>
<gene>
    <name evidence="2" type="ORF">COW91_03035</name>
</gene>
<keyword evidence="1" id="KW-0472">Membrane</keyword>
<accession>A0A2H0CG96</accession>
<evidence type="ECO:0000256" key="1">
    <source>
        <dbReference type="SAM" id="Phobius"/>
    </source>
</evidence>
<dbReference type="EMBL" id="PCTI01000050">
    <property type="protein sequence ID" value="PIP68789.1"/>
    <property type="molecule type" value="Genomic_DNA"/>
</dbReference>
<dbReference type="InterPro" id="IPR007211">
    <property type="entry name" value="DUF378"/>
</dbReference>
<evidence type="ECO:0008006" key="4">
    <source>
        <dbReference type="Google" id="ProtNLM"/>
    </source>
</evidence>
<feature type="transmembrane region" description="Helical" evidence="1">
    <location>
        <begin position="12"/>
        <end position="37"/>
    </location>
</feature>
<dbReference type="AlphaFoldDB" id="A0A2H0CG96"/>
<dbReference type="Proteomes" id="UP000229176">
    <property type="component" value="Unassembled WGS sequence"/>
</dbReference>
<evidence type="ECO:0000313" key="2">
    <source>
        <dbReference type="EMBL" id="PIP68789.1"/>
    </source>
</evidence>